<evidence type="ECO:0000256" key="1">
    <source>
        <dbReference type="SAM" id="MobiDB-lite"/>
    </source>
</evidence>
<dbReference type="Proteomes" id="UP001417504">
    <property type="component" value="Unassembled WGS sequence"/>
</dbReference>
<accession>A0AAP0KR27</accession>
<organism evidence="2 3">
    <name type="scientific">Stephania japonica</name>
    <dbReference type="NCBI Taxonomy" id="461633"/>
    <lineage>
        <taxon>Eukaryota</taxon>
        <taxon>Viridiplantae</taxon>
        <taxon>Streptophyta</taxon>
        <taxon>Embryophyta</taxon>
        <taxon>Tracheophyta</taxon>
        <taxon>Spermatophyta</taxon>
        <taxon>Magnoliopsida</taxon>
        <taxon>Ranunculales</taxon>
        <taxon>Menispermaceae</taxon>
        <taxon>Menispermoideae</taxon>
        <taxon>Cissampelideae</taxon>
        <taxon>Stephania</taxon>
    </lineage>
</organism>
<feature type="compositionally biased region" description="Basic and acidic residues" evidence="1">
    <location>
        <begin position="1"/>
        <end position="43"/>
    </location>
</feature>
<evidence type="ECO:0000313" key="3">
    <source>
        <dbReference type="Proteomes" id="UP001417504"/>
    </source>
</evidence>
<dbReference type="EMBL" id="JBBNAE010000001">
    <property type="protein sequence ID" value="KAK9155790.1"/>
    <property type="molecule type" value="Genomic_DNA"/>
</dbReference>
<protein>
    <submittedName>
        <fullName evidence="2">Uncharacterized protein</fullName>
    </submittedName>
</protein>
<name>A0AAP0KR27_9MAGN</name>
<keyword evidence="3" id="KW-1185">Reference proteome</keyword>
<reference evidence="2 3" key="1">
    <citation type="submission" date="2024-01" db="EMBL/GenBank/DDBJ databases">
        <title>Genome assemblies of Stephania.</title>
        <authorList>
            <person name="Yang L."/>
        </authorList>
    </citation>
    <scope>NUCLEOTIDE SEQUENCE [LARGE SCALE GENOMIC DNA]</scope>
    <source>
        <strain evidence="2">QJT</strain>
        <tissue evidence="2">Leaf</tissue>
    </source>
</reference>
<feature type="region of interest" description="Disordered" evidence="1">
    <location>
        <begin position="60"/>
        <end position="101"/>
    </location>
</feature>
<sequence length="148" mass="16745">MPEGTRWRERREERRAVEVENEEKRDARERRSWKTGRHDDDVNSNRADLAQLQEIDGQRAGAMASALGEPEKGIRKTQWTKMRTGKRFGGTNRPGFGTVLGGHPSLRPSDLGIIPTNAFHLSWRHTIYELPAVSGSRLTAEEKGKGKL</sequence>
<proteinExistence type="predicted"/>
<evidence type="ECO:0000313" key="2">
    <source>
        <dbReference type="EMBL" id="KAK9155790.1"/>
    </source>
</evidence>
<dbReference type="AlphaFoldDB" id="A0AAP0KR27"/>
<comment type="caution">
    <text evidence="2">The sequence shown here is derived from an EMBL/GenBank/DDBJ whole genome shotgun (WGS) entry which is preliminary data.</text>
</comment>
<gene>
    <name evidence="2" type="ORF">Sjap_003270</name>
</gene>
<feature type="region of interest" description="Disordered" evidence="1">
    <location>
        <begin position="1"/>
        <end position="45"/>
    </location>
</feature>